<keyword evidence="2" id="KW-1185">Reference proteome</keyword>
<organism evidence="2 3">
    <name type="scientific">Dioscorea cayennensis subsp. rotundata</name>
    <name type="common">White Guinea yam</name>
    <name type="synonym">Dioscorea rotundata</name>
    <dbReference type="NCBI Taxonomy" id="55577"/>
    <lineage>
        <taxon>Eukaryota</taxon>
        <taxon>Viridiplantae</taxon>
        <taxon>Streptophyta</taxon>
        <taxon>Embryophyta</taxon>
        <taxon>Tracheophyta</taxon>
        <taxon>Spermatophyta</taxon>
        <taxon>Magnoliopsida</taxon>
        <taxon>Liliopsida</taxon>
        <taxon>Dioscoreales</taxon>
        <taxon>Dioscoreaceae</taxon>
        <taxon>Dioscorea</taxon>
    </lineage>
</organism>
<feature type="compositionally biased region" description="Basic and acidic residues" evidence="1">
    <location>
        <begin position="311"/>
        <end position="327"/>
    </location>
</feature>
<feature type="region of interest" description="Disordered" evidence="1">
    <location>
        <begin position="1"/>
        <end position="181"/>
    </location>
</feature>
<feature type="compositionally biased region" description="Low complexity" evidence="1">
    <location>
        <begin position="159"/>
        <end position="174"/>
    </location>
</feature>
<reference evidence="3" key="1">
    <citation type="submission" date="2025-08" db="UniProtKB">
        <authorList>
            <consortium name="RefSeq"/>
        </authorList>
    </citation>
    <scope>IDENTIFICATION</scope>
</reference>
<gene>
    <name evidence="3" type="primary">LOC120266837</name>
</gene>
<accession>A0AB40BSI6</accession>
<protein>
    <submittedName>
        <fullName evidence="3">Peptidyl-prolyl cis-trans isomerase G</fullName>
    </submittedName>
</protein>
<feature type="compositionally biased region" description="Low complexity" evidence="1">
    <location>
        <begin position="97"/>
        <end position="113"/>
    </location>
</feature>
<evidence type="ECO:0000313" key="2">
    <source>
        <dbReference type="Proteomes" id="UP001515500"/>
    </source>
</evidence>
<feature type="compositionally biased region" description="Basic and acidic residues" evidence="1">
    <location>
        <begin position="437"/>
        <end position="446"/>
    </location>
</feature>
<evidence type="ECO:0000256" key="1">
    <source>
        <dbReference type="SAM" id="MobiDB-lite"/>
    </source>
</evidence>
<sequence>MRSTAVSDTKPSKKTSSEDRSRKRKTKSMKRRRDSSLEVSSYSSSEDECRRSRRKNSRRESKRGLRSPSPRRKRRESRKPEKKKKKSRKARHHRNLSISSSENGSSWSCSTCRSRSRSRSVSRSRSPVRADRKERGRGREREKAGKSSRKNRYRSPSCSTCSGGDSNRSSSSRSPIKEIKKEKREFTALEVGFYNDSRDVGRKKDTFEHCPEMKRTDEEVEHVKKDAYSDGSMGMMERRSLLGPVENSNSSKVDDVELVLRLKALENFNKYRVGLLGSCKFGDKKAESGLSECVEDAGKTVETKLPSQAAVERRPAKSMDLQRHEEAESQASEVRIKSAVSRPAEARIKSVVSRPAQLSDALMSTEENNDNVRIKSKAVDNKLIPGNGEALNSHNDNVSIKSKAVDNKLIPSNGEALNSPNQLKSVNELVTLAMDDQAKRTSEEPKSSLVQETEGNKADVSASGASSAPKKETGKHNPSENVAEATQFEQKTFSRMHDGEMVQVSYKVYIPKRAPALARRQLQR</sequence>
<dbReference type="RefSeq" id="XP_039130421.1">
    <property type="nucleotide sequence ID" value="XM_039274487.1"/>
</dbReference>
<feature type="compositionally biased region" description="Basic and acidic residues" evidence="1">
    <location>
        <begin position="469"/>
        <end position="478"/>
    </location>
</feature>
<evidence type="ECO:0000313" key="3">
    <source>
        <dbReference type="RefSeq" id="XP_039130421.1"/>
    </source>
</evidence>
<keyword evidence="3" id="KW-0413">Isomerase</keyword>
<name>A0AB40BSI6_DIOCR</name>
<feature type="compositionally biased region" description="Basic residues" evidence="1">
    <location>
        <begin position="64"/>
        <end position="95"/>
    </location>
</feature>
<dbReference type="GeneID" id="120266837"/>
<feature type="region of interest" description="Disordered" evidence="1">
    <location>
        <begin position="437"/>
        <end position="485"/>
    </location>
</feature>
<proteinExistence type="predicted"/>
<dbReference type="PANTHER" id="PTHR36808:SF1">
    <property type="entry name" value="TRANSCRIPTIONAL REGULATOR ATRX-LIKE PROTEIN"/>
    <property type="match status" value="1"/>
</dbReference>
<feature type="region of interest" description="Disordered" evidence="1">
    <location>
        <begin position="304"/>
        <end position="338"/>
    </location>
</feature>
<dbReference type="GO" id="GO:0016853">
    <property type="term" value="F:isomerase activity"/>
    <property type="evidence" value="ECO:0007669"/>
    <property type="project" value="UniProtKB-KW"/>
</dbReference>
<dbReference type="AlphaFoldDB" id="A0AB40BSI6"/>
<feature type="compositionally biased region" description="Basic residues" evidence="1">
    <location>
        <begin position="22"/>
        <end position="33"/>
    </location>
</feature>
<dbReference type="Proteomes" id="UP001515500">
    <property type="component" value="Chromosome 8"/>
</dbReference>
<feature type="compositionally biased region" description="Basic and acidic residues" evidence="1">
    <location>
        <begin position="128"/>
        <end position="145"/>
    </location>
</feature>
<dbReference type="PANTHER" id="PTHR36808">
    <property type="entry name" value="TRANSCRIPTIONAL REGULATOR ATRX-LIKE PROTEIN"/>
    <property type="match status" value="1"/>
</dbReference>